<reference evidence="4" key="1">
    <citation type="journal article" date="2019" name="Int. J. Syst. Evol. Microbiol.">
        <title>The Global Catalogue of Microorganisms (GCM) 10K type strain sequencing project: providing services to taxonomists for standard genome sequencing and annotation.</title>
        <authorList>
            <consortium name="The Broad Institute Genomics Platform"/>
            <consortium name="The Broad Institute Genome Sequencing Center for Infectious Disease"/>
            <person name="Wu L."/>
            <person name="Ma J."/>
        </authorList>
    </citation>
    <scope>NUCLEOTIDE SEQUENCE [LARGE SCALE GENOMIC DNA]</scope>
    <source>
        <strain evidence="4">IBRC-M 10987</strain>
    </source>
</reference>
<feature type="region of interest" description="Disordered" evidence="1">
    <location>
        <begin position="1"/>
        <end position="40"/>
    </location>
</feature>
<evidence type="ECO:0000313" key="4">
    <source>
        <dbReference type="Proteomes" id="UP001595715"/>
    </source>
</evidence>
<dbReference type="InterPro" id="IPR035238">
    <property type="entry name" value="DUF5345"/>
</dbReference>
<protein>
    <submittedName>
        <fullName evidence="3">YxlC family protein</fullName>
    </submittedName>
</protein>
<evidence type="ECO:0000313" key="3">
    <source>
        <dbReference type="EMBL" id="MFC4100894.1"/>
    </source>
</evidence>
<keyword evidence="2" id="KW-0472">Membrane</keyword>
<dbReference type="EMBL" id="JBHSAM010000026">
    <property type="protein sequence ID" value="MFC4100894.1"/>
    <property type="molecule type" value="Genomic_DNA"/>
</dbReference>
<keyword evidence="4" id="KW-1185">Reference proteome</keyword>
<evidence type="ECO:0000256" key="1">
    <source>
        <dbReference type="SAM" id="MobiDB-lite"/>
    </source>
</evidence>
<sequence length="144" mass="16364">MTKERKDQDVQANKPRKFDSDGPMNNRNRRSAETMTQDEAEWGELEQDLSAALERWDARIEPPLPPLAAFEQLVGEQRARSRSRLWRDLFVFWTVAALILSLMVLVVESSIIGFVILQATVFVAAIAFVATGVRSKEGAEEWRS</sequence>
<evidence type="ECO:0000256" key="2">
    <source>
        <dbReference type="SAM" id="Phobius"/>
    </source>
</evidence>
<keyword evidence="2" id="KW-1133">Transmembrane helix</keyword>
<accession>A0ABV8K4G0</accession>
<dbReference type="Proteomes" id="UP001595715">
    <property type="component" value="Unassembled WGS sequence"/>
</dbReference>
<keyword evidence="2" id="KW-0812">Transmembrane</keyword>
<organism evidence="3 4">
    <name type="scientific">Paenibacillus xanthanilyticus</name>
    <dbReference type="NCBI Taxonomy" id="1783531"/>
    <lineage>
        <taxon>Bacteria</taxon>
        <taxon>Bacillati</taxon>
        <taxon>Bacillota</taxon>
        <taxon>Bacilli</taxon>
        <taxon>Bacillales</taxon>
        <taxon>Paenibacillaceae</taxon>
        <taxon>Paenibacillus</taxon>
    </lineage>
</organism>
<feature type="transmembrane region" description="Helical" evidence="2">
    <location>
        <begin position="85"/>
        <end position="105"/>
    </location>
</feature>
<gene>
    <name evidence="3" type="ORF">ACFOZ8_14710</name>
</gene>
<name>A0ABV8K4G0_9BACL</name>
<dbReference type="Pfam" id="PF17280">
    <property type="entry name" value="DUF5345"/>
    <property type="match status" value="1"/>
</dbReference>
<proteinExistence type="predicted"/>
<comment type="caution">
    <text evidence="3">The sequence shown here is derived from an EMBL/GenBank/DDBJ whole genome shotgun (WGS) entry which is preliminary data.</text>
</comment>
<feature type="transmembrane region" description="Helical" evidence="2">
    <location>
        <begin position="111"/>
        <end position="133"/>
    </location>
</feature>
<dbReference type="RefSeq" id="WP_377719539.1">
    <property type="nucleotide sequence ID" value="NZ_JBHSAM010000026.1"/>
</dbReference>